<accession>A0A8J4UYC1</accession>
<evidence type="ECO:0000256" key="5">
    <source>
        <dbReference type="ARBA" id="ARBA00022840"/>
    </source>
</evidence>
<organism evidence="10 11">
    <name type="scientific">Polysphondylium violaceum</name>
    <dbReference type="NCBI Taxonomy" id="133409"/>
    <lineage>
        <taxon>Eukaryota</taxon>
        <taxon>Amoebozoa</taxon>
        <taxon>Evosea</taxon>
        <taxon>Eumycetozoa</taxon>
        <taxon>Dictyostelia</taxon>
        <taxon>Dictyosteliales</taxon>
        <taxon>Dictyosteliaceae</taxon>
        <taxon>Polysphondylium</taxon>
    </lineage>
</organism>
<comment type="catalytic activity">
    <reaction evidence="6">
        <text>1D-myo-inositol 1,4,5-trisphosphate + 2 ATP = 1D-myo-inositol 1,3,4,5,6-pentakisphosphate + 2 ADP + 2 H(+)</text>
        <dbReference type="Rhea" id="RHEA:32359"/>
        <dbReference type="ChEBI" id="CHEBI:15378"/>
        <dbReference type="ChEBI" id="CHEBI:30616"/>
        <dbReference type="ChEBI" id="CHEBI:57733"/>
        <dbReference type="ChEBI" id="CHEBI:203600"/>
        <dbReference type="ChEBI" id="CHEBI:456216"/>
        <dbReference type="EC" id="2.7.1.151"/>
    </reaction>
</comment>
<sequence>MSTTEEKSKLKPLATQIAGHSEEDGGSQNLPGFLSSDDGFVYKPVPGKRGQNEVDFYESFHTLDPILQSFVPEYKGLTEVNNTRYMGIANATHGFKIDEISLCDIKIGTKTYGSDASEEKIRLEEAKCAKTTTSSLGIRFCGAKLFDPSTKAIVKLDKDWGKKLKIDNIFDQGIKKFFTHSFDEKISKAIIKEFLVLLNQLLDYFKSINRTRGFYSSSLLFVYGIIDKSIQPTPSSIKIVQDHPQYGISLKMIDFAHVDSIHGKDEGYIFGLENLIEMVNRL</sequence>
<dbReference type="GO" id="GO:0005524">
    <property type="term" value="F:ATP binding"/>
    <property type="evidence" value="ECO:0007669"/>
    <property type="project" value="UniProtKB-KW"/>
</dbReference>
<dbReference type="InterPro" id="IPR005522">
    <property type="entry name" value="IPK"/>
</dbReference>
<protein>
    <recommendedName>
        <fullName evidence="8">Kinase</fullName>
        <ecNumber evidence="8">2.7.-.-</ecNumber>
    </recommendedName>
</protein>
<dbReference type="EC" id="2.7.-.-" evidence="8"/>
<dbReference type="SUPFAM" id="SSF56104">
    <property type="entry name" value="SAICAR synthase-like"/>
    <property type="match status" value="1"/>
</dbReference>
<keyword evidence="2 8" id="KW-0808">Transferase</keyword>
<evidence type="ECO:0000256" key="8">
    <source>
        <dbReference type="RuleBase" id="RU363090"/>
    </source>
</evidence>
<keyword evidence="4 8" id="KW-0418">Kinase</keyword>
<keyword evidence="5" id="KW-0067">ATP-binding</keyword>
<evidence type="ECO:0000313" key="10">
    <source>
        <dbReference type="EMBL" id="KAF2071713.1"/>
    </source>
</evidence>
<reference evidence="10" key="1">
    <citation type="submission" date="2020-01" db="EMBL/GenBank/DDBJ databases">
        <title>Development of genomics and gene disruption for Polysphondylium violaceum indicates a role for the polyketide synthase stlB in stalk morphogenesis.</title>
        <authorList>
            <person name="Narita B."/>
            <person name="Kawabe Y."/>
            <person name="Kin K."/>
            <person name="Saito T."/>
            <person name="Gibbs R."/>
            <person name="Kuspa A."/>
            <person name="Muzny D."/>
            <person name="Queller D."/>
            <person name="Richards S."/>
            <person name="Strassman J."/>
            <person name="Sucgang R."/>
            <person name="Worley K."/>
            <person name="Schaap P."/>
        </authorList>
    </citation>
    <scope>NUCLEOTIDE SEQUENCE</scope>
    <source>
        <strain evidence="10">QSvi11</strain>
    </source>
</reference>
<keyword evidence="3" id="KW-0547">Nucleotide-binding</keyword>
<dbReference type="Proteomes" id="UP000695562">
    <property type="component" value="Unassembled WGS sequence"/>
</dbReference>
<dbReference type="GO" id="GO:0005737">
    <property type="term" value="C:cytoplasm"/>
    <property type="evidence" value="ECO:0007669"/>
    <property type="project" value="TreeGrafter"/>
</dbReference>
<comment type="caution">
    <text evidence="10">The sequence shown here is derived from an EMBL/GenBank/DDBJ whole genome shotgun (WGS) entry which is preliminary data.</text>
</comment>
<comment type="catalytic activity">
    <reaction evidence="7">
        <text>1D-myo-inositol 1,3,4,6-tetrakisphosphate + ATP = 1D-myo-inositol 1,3,4,5,6-pentakisphosphate + ADP + H(+)</text>
        <dbReference type="Rhea" id="RHEA:12717"/>
        <dbReference type="ChEBI" id="CHEBI:15378"/>
        <dbReference type="ChEBI" id="CHEBI:30616"/>
        <dbReference type="ChEBI" id="CHEBI:57660"/>
        <dbReference type="ChEBI" id="CHEBI:57733"/>
        <dbReference type="ChEBI" id="CHEBI:456216"/>
        <dbReference type="EC" id="2.7.1.140"/>
    </reaction>
</comment>
<dbReference type="PANTHER" id="PTHR12400">
    <property type="entry name" value="INOSITOL POLYPHOSPHATE KINASE"/>
    <property type="match status" value="1"/>
</dbReference>
<evidence type="ECO:0000256" key="4">
    <source>
        <dbReference type="ARBA" id="ARBA00022777"/>
    </source>
</evidence>
<evidence type="ECO:0000256" key="6">
    <source>
        <dbReference type="ARBA" id="ARBA00036164"/>
    </source>
</evidence>
<comment type="similarity">
    <text evidence="1 8">Belongs to the inositol phosphokinase (IPK) family.</text>
</comment>
<evidence type="ECO:0000313" key="11">
    <source>
        <dbReference type="Proteomes" id="UP000695562"/>
    </source>
</evidence>
<dbReference type="Gene3D" id="3.30.470.160">
    <property type="entry name" value="Inositol polyphosphate kinase"/>
    <property type="match status" value="1"/>
</dbReference>
<dbReference type="EMBL" id="AJWJ01000347">
    <property type="protein sequence ID" value="KAF2071713.1"/>
    <property type="molecule type" value="Genomic_DNA"/>
</dbReference>
<feature type="region of interest" description="Disordered" evidence="9">
    <location>
        <begin position="1"/>
        <end position="30"/>
    </location>
</feature>
<dbReference type="AlphaFoldDB" id="A0A8J4UYC1"/>
<keyword evidence="11" id="KW-1185">Reference proteome</keyword>
<dbReference type="OrthoDB" id="338650at2759"/>
<name>A0A8J4UYC1_9MYCE</name>
<proteinExistence type="inferred from homology"/>
<dbReference type="InterPro" id="IPR038286">
    <property type="entry name" value="IPK_sf"/>
</dbReference>
<evidence type="ECO:0000256" key="3">
    <source>
        <dbReference type="ARBA" id="ARBA00022741"/>
    </source>
</evidence>
<evidence type="ECO:0000256" key="9">
    <source>
        <dbReference type="SAM" id="MobiDB-lite"/>
    </source>
</evidence>
<gene>
    <name evidence="10" type="ORF">CYY_006974</name>
</gene>
<evidence type="ECO:0000256" key="2">
    <source>
        <dbReference type="ARBA" id="ARBA00022679"/>
    </source>
</evidence>
<evidence type="ECO:0000256" key="7">
    <source>
        <dbReference type="ARBA" id="ARBA00036525"/>
    </source>
</evidence>
<dbReference type="GO" id="GO:0032958">
    <property type="term" value="P:inositol phosphate biosynthetic process"/>
    <property type="evidence" value="ECO:0007669"/>
    <property type="project" value="InterPro"/>
</dbReference>
<dbReference type="GO" id="GO:0051765">
    <property type="term" value="F:inositol tetrakisphosphate kinase activity"/>
    <property type="evidence" value="ECO:0007669"/>
    <property type="project" value="TreeGrafter"/>
</dbReference>
<dbReference type="GO" id="GO:0005634">
    <property type="term" value="C:nucleus"/>
    <property type="evidence" value="ECO:0007669"/>
    <property type="project" value="TreeGrafter"/>
</dbReference>
<dbReference type="Pfam" id="PF03770">
    <property type="entry name" value="IPK"/>
    <property type="match status" value="1"/>
</dbReference>
<dbReference type="PANTHER" id="PTHR12400:SF51">
    <property type="entry name" value="INOSITOL POLYPHOSPHATE MULTIKINASE"/>
    <property type="match status" value="1"/>
</dbReference>
<evidence type="ECO:0000256" key="1">
    <source>
        <dbReference type="ARBA" id="ARBA00007374"/>
    </source>
</evidence>
<dbReference type="GO" id="GO:0008440">
    <property type="term" value="F:inositol-1,4,5-trisphosphate 3-kinase activity"/>
    <property type="evidence" value="ECO:0007669"/>
    <property type="project" value="TreeGrafter"/>
</dbReference>